<name>A0A454D0S1_VIBHA</name>
<sequence length="37" mass="4077">ILDQALYQSKRNGHDAVIDAYNEPIDLPLSAFESTTA</sequence>
<reference evidence="1 2" key="1">
    <citation type="submission" date="2012-10" db="EMBL/GenBank/DDBJ databases">
        <title>Genome sequence of Vibrio Cholerae HENC-02.</title>
        <authorList>
            <person name="Eppinger M."/>
            <person name="Hasan N.A."/>
            <person name="Sengamalay N."/>
            <person name="Hine E."/>
            <person name="Su Q."/>
            <person name="Daugherty S.C."/>
            <person name="Young S."/>
            <person name="Sadzewicz L."/>
            <person name="Tallon L."/>
            <person name="Cebula T.A."/>
            <person name="Ravel J."/>
            <person name="Colwell R.R."/>
        </authorList>
    </citation>
    <scope>NUCLEOTIDE SEQUENCE [LARGE SCALE GENOMIC DNA]</scope>
    <source>
        <strain evidence="1 2">HENC-02</strain>
    </source>
</reference>
<evidence type="ECO:0000313" key="2">
    <source>
        <dbReference type="Proteomes" id="UP000008367"/>
    </source>
</evidence>
<dbReference type="AlphaFoldDB" id="A0A454D0S1"/>
<feature type="non-terminal residue" evidence="1">
    <location>
        <position position="1"/>
    </location>
</feature>
<proteinExistence type="predicted"/>
<protein>
    <submittedName>
        <fullName evidence="1">Ggdef family domain protein</fullName>
    </submittedName>
</protein>
<comment type="caution">
    <text evidence="1">The sequence shown here is derived from an EMBL/GenBank/DDBJ whole genome shotgun (WGS) entry which is preliminary data.</text>
</comment>
<organism evidence="1 2">
    <name type="scientific">Vibrio harveyi</name>
    <name type="common">Beneckea harveyi</name>
    <dbReference type="NCBI Taxonomy" id="669"/>
    <lineage>
        <taxon>Bacteria</taxon>
        <taxon>Pseudomonadati</taxon>
        <taxon>Pseudomonadota</taxon>
        <taxon>Gammaproteobacteria</taxon>
        <taxon>Vibrionales</taxon>
        <taxon>Vibrionaceae</taxon>
        <taxon>Vibrio</taxon>
    </lineage>
</organism>
<evidence type="ECO:0000313" key="1">
    <source>
        <dbReference type="EMBL" id="EKM32268.1"/>
    </source>
</evidence>
<dbReference type="Proteomes" id="UP000008367">
    <property type="component" value="Unassembled WGS sequence"/>
</dbReference>
<gene>
    <name evidence="1" type="ORF">VCHENC02_2157</name>
</gene>
<accession>A0A454D0S1</accession>
<dbReference type="EMBL" id="AJSR01000813">
    <property type="protein sequence ID" value="EKM32268.1"/>
    <property type="molecule type" value="Genomic_DNA"/>
</dbReference>